<reference evidence="4" key="1">
    <citation type="submission" date="2023-07" db="EMBL/GenBank/DDBJ databases">
        <authorList>
            <person name="Peeters C."/>
        </authorList>
    </citation>
    <scope>NUCLEOTIDE SEQUENCE</scope>
    <source>
        <strain evidence="4">R-77567</strain>
    </source>
</reference>
<gene>
    <name evidence="4" type="ORF">R77567_01378</name>
</gene>
<feature type="domain" description="Phage tail assembly chaperone-like" evidence="3">
    <location>
        <begin position="80"/>
        <end position="139"/>
    </location>
</feature>
<feature type="domain" description="Bacteriophage SP-beta YorD" evidence="2">
    <location>
        <begin position="12"/>
        <end position="73"/>
    </location>
</feature>
<evidence type="ECO:0000313" key="5">
    <source>
        <dbReference type="Proteomes" id="UP001190491"/>
    </source>
</evidence>
<accession>A0AAD2F4Y5</accession>
<dbReference type="AlphaFoldDB" id="A0AAD2F4Y5"/>
<evidence type="ECO:0000259" key="3">
    <source>
        <dbReference type="Pfam" id="PF16778"/>
    </source>
</evidence>
<evidence type="ECO:0000259" key="2">
    <source>
        <dbReference type="Pfam" id="PF09636"/>
    </source>
</evidence>
<comment type="caution">
    <text evidence="4">The sequence shown here is derived from an EMBL/GenBank/DDBJ whole genome shotgun (WGS) entry which is preliminary data.</text>
</comment>
<dbReference type="InterPro" id="IPR019094">
    <property type="entry name" value="Phage_SP-beta_YorD"/>
</dbReference>
<dbReference type="Pfam" id="PF16778">
    <property type="entry name" value="Phage_tail_APC"/>
    <property type="match status" value="1"/>
</dbReference>
<feature type="region of interest" description="Disordered" evidence="1">
    <location>
        <begin position="137"/>
        <end position="159"/>
    </location>
</feature>
<proteinExistence type="predicted"/>
<protein>
    <recommendedName>
        <fullName evidence="6">Tail fiber assembly protein</fullName>
    </recommendedName>
</protein>
<dbReference type="InterPro" id="IPR031893">
    <property type="entry name" value="Phage_tail_APC"/>
</dbReference>
<organism evidence="4 5">
    <name type="scientific">Ralstonia flatus</name>
    <dbReference type="NCBI Taxonomy" id="3058601"/>
    <lineage>
        <taxon>Bacteria</taxon>
        <taxon>Pseudomonadati</taxon>
        <taxon>Pseudomonadota</taxon>
        <taxon>Betaproteobacteria</taxon>
        <taxon>Burkholderiales</taxon>
        <taxon>Burkholderiaceae</taxon>
        <taxon>Ralstonia</taxon>
    </lineage>
</organism>
<dbReference type="EMBL" id="CAUDKO010000003">
    <property type="protein sequence ID" value="CAJ0859581.1"/>
    <property type="molecule type" value="Genomic_DNA"/>
</dbReference>
<sequence length="159" mass="17808">MRMSLVITHDELIFCLQQKYSDLVHGVDFWVGQKMCRDTGEQLEAARIIAWHVDGQPTDEEVAALIEQHGDAARLHVLGQRAREERDRRLIAADAMFYKAMDAGDAAKAQQVGQYRQALRQVPDQPGFPGDFTWPDIPEAVSDQAPSNAQSIETQTSDT</sequence>
<feature type="compositionally biased region" description="Polar residues" evidence="1">
    <location>
        <begin position="144"/>
        <end position="159"/>
    </location>
</feature>
<name>A0AAD2F4Y5_9RALS</name>
<evidence type="ECO:0000256" key="1">
    <source>
        <dbReference type="SAM" id="MobiDB-lite"/>
    </source>
</evidence>
<dbReference type="Proteomes" id="UP001190491">
    <property type="component" value="Unassembled WGS sequence"/>
</dbReference>
<dbReference type="Pfam" id="PF09636">
    <property type="entry name" value="XkdW"/>
    <property type="match status" value="1"/>
</dbReference>
<evidence type="ECO:0008006" key="6">
    <source>
        <dbReference type="Google" id="ProtNLM"/>
    </source>
</evidence>
<evidence type="ECO:0000313" key="4">
    <source>
        <dbReference type="EMBL" id="CAJ0859581.1"/>
    </source>
</evidence>